<evidence type="ECO:0000313" key="6">
    <source>
        <dbReference type="EMBL" id="BAI69169.1"/>
    </source>
</evidence>
<evidence type="ECO:0000313" key="7">
    <source>
        <dbReference type="Proteomes" id="UP000002574"/>
    </source>
</evidence>
<keyword evidence="3 4" id="KW-0269">Exonuclease</keyword>
<dbReference type="CDD" id="cd00840">
    <property type="entry name" value="MPP_Mre11_N"/>
    <property type="match status" value="1"/>
</dbReference>
<comment type="subunit">
    <text evidence="4">Heterodimer of SbcC and SbcD.</text>
</comment>
<evidence type="ECO:0000256" key="3">
    <source>
        <dbReference type="ARBA" id="ARBA00022839"/>
    </source>
</evidence>
<sequence>MRLLHISDLHAGKTLGRTNRNEDLHYALEQVISICHEEKVDVLLIAGDIYDKSHPDHESHNLIMDFLTRIHTTGIHTVLIAGNHDSYDFIKSYKNLGRVANIHAFDRPCKNPKDCIIKLGNITIACLPYPSERVITHIEEHTQRSYTEKVANYLKALAKEVEDAQQSVLLAHIMIEKAKVSGTERQASIGEFYAIKPEHIPTAFNYVALGHVHRHQQIISSRIYYSGSLYQIDFSEKGMEKYVNLVLLEEQEVRPIKLDLKRELYEVRIGVKDNFNAVLSHLKGLKGLVKVVLETDMRDSTISIKKKNLEDVLGERLVRFEIEPIAENNAEESYKSEKLDLVSAYETYYRKTYRCQLPEDIKKEFINILGKAEHEAHTA</sequence>
<dbReference type="PANTHER" id="PTHR30337:SF0">
    <property type="entry name" value="NUCLEASE SBCCD SUBUNIT D"/>
    <property type="match status" value="1"/>
</dbReference>
<dbReference type="PANTHER" id="PTHR30337">
    <property type="entry name" value="COMPONENT OF ATP-DEPENDENT DSDNA EXONUCLEASE"/>
    <property type="match status" value="1"/>
</dbReference>
<dbReference type="EMBL" id="AP011112">
    <property type="protein sequence ID" value="BAI69169.1"/>
    <property type="molecule type" value="Genomic_DNA"/>
</dbReference>
<evidence type="ECO:0000256" key="2">
    <source>
        <dbReference type="ARBA" id="ARBA00022801"/>
    </source>
</evidence>
<evidence type="ECO:0000256" key="1">
    <source>
        <dbReference type="ARBA" id="ARBA00022722"/>
    </source>
</evidence>
<accession>D3DH67</accession>
<protein>
    <recommendedName>
        <fullName evidence="4">Nuclease SbcCD subunit D</fullName>
    </recommendedName>
</protein>
<dbReference type="InterPro" id="IPR041796">
    <property type="entry name" value="Mre11_N"/>
</dbReference>
<dbReference type="STRING" id="608538.HTH_0709"/>
<keyword evidence="4" id="KW-0233">DNA recombination</keyword>
<name>D3DH67_HYDTT</name>
<keyword evidence="7" id="KW-1185">Reference proteome</keyword>
<keyword evidence="4" id="KW-0255">Endonuclease</keyword>
<dbReference type="GO" id="GO:0008408">
    <property type="term" value="F:3'-5' exonuclease activity"/>
    <property type="evidence" value="ECO:0007669"/>
    <property type="project" value="InterPro"/>
</dbReference>
<dbReference type="eggNOG" id="COG0420">
    <property type="taxonomic scope" value="Bacteria"/>
</dbReference>
<comment type="similarity">
    <text evidence="4">Belongs to the SbcD family.</text>
</comment>
<dbReference type="AlphaFoldDB" id="D3DH67"/>
<proteinExistence type="inferred from homology"/>
<dbReference type="InterPro" id="IPR050535">
    <property type="entry name" value="DNA_Repair-Maintenance_Comp"/>
</dbReference>
<evidence type="ECO:0000259" key="5">
    <source>
        <dbReference type="Pfam" id="PF00149"/>
    </source>
</evidence>
<reference evidence="6 7" key="1">
    <citation type="journal article" date="2010" name="J. Bacteriol.">
        <title>Complete genome sequence of the thermophilic, obligately chemolithoautotrophic hydrogen-oxidizing bacterium Hydrogenobacter thermophilus TK-6.</title>
        <authorList>
            <person name="Arai H."/>
            <person name="Kanbe H."/>
            <person name="Ishii M."/>
            <person name="Igarashi Y."/>
        </authorList>
    </citation>
    <scope>NUCLEOTIDE SEQUENCE [LARGE SCALE GENOMIC DNA]</scope>
    <source>
        <strain evidence="7">DSM 6534 / IAM 12695 / TK-6 [Tokyo]</strain>
    </source>
</reference>
<comment type="function">
    <text evidence="4">SbcCD cleaves DNA hairpin structures. These structures can inhibit DNA replication and are intermediates in certain DNA recombination reactions. The complex acts as a 3'-&gt;5' double strand exonuclease that can open hairpins. It also has a 5' single-strand endonuclease activity.</text>
</comment>
<dbReference type="GO" id="GO:0006310">
    <property type="term" value="P:DNA recombination"/>
    <property type="evidence" value="ECO:0007669"/>
    <property type="project" value="UniProtKB-KW"/>
</dbReference>
<dbReference type="RefSeq" id="WP_012963351.1">
    <property type="nucleotide sequence ID" value="NC_013799.1"/>
</dbReference>
<dbReference type="SUPFAM" id="SSF56300">
    <property type="entry name" value="Metallo-dependent phosphatases"/>
    <property type="match status" value="1"/>
</dbReference>
<dbReference type="InterPro" id="IPR029052">
    <property type="entry name" value="Metallo-depent_PP-like"/>
</dbReference>
<dbReference type="GO" id="GO:0004519">
    <property type="term" value="F:endonuclease activity"/>
    <property type="evidence" value="ECO:0007669"/>
    <property type="project" value="UniProtKB-KW"/>
</dbReference>
<organism evidence="6 7">
    <name type="scientific">Hydrogenobacter thermophilus (strain DSM 6534 / IAM 12695 / TK-6)</name>
    <dbReference type="NCBI Taxonomy" id="608538"/>
    <lineage>
        <taxon>Bacteria</taxon>
        <taxon>Pseudomonadati</taxon>
        <taxon>Aquificota</taxon>
        <taxon>Aquificia</taxon>
        <taxon>Aquificales</taxon>
        <taxon>Aquificaceae</taxon>
        <taxon>Hydrogenobacter</taxon>
    </lineage>
</organism>
<dbReference type="OrthoDB" id="9773856at2"/>
<dbReference type="Pfam" id="PF00149">
    <property type="entry name" value="Metallophos"/>
    <property type="match status" value="1"/>
</dbReference>
<feature type="domain" description="Calcineurin-like phosphoesterase" evidence="5">
    <location>
        <begin position="1"/>
        <end position="214"/>
    </location>
</feature>
<evidence type="ECO:0000256" key="4">
    <source>
        <dbReference type="RuleBase" id="RU363069"/>
    </source>
</evidence>
<dbReference type="NCBIfam" id="TIGR00619">
    <property type="entry name" value="sbcd"/>
    <property type="match status" value="1"/>
</dbReference>
<keyword evidence="1 4" id="KW-0540">Nuclease</keyword>
<dbReference type="KEGG" id="hth:HTH_0709"/>
<dbReference type="Proteomes" id="UP000002574">
    <property type="component" value="Chromosome"/>
</dbReference>
<keyword evidence="4" id="KW-0235">DNA replication</keyword>
<dbReference type="KEGG" id="hte:Hydth_0709"/>
<gene>
    <name evidence="4 6" type="primary">sbcD</name>
    <name evidence="6" type="ordered locus">HTH_0709</name>
</gene>
<dbReference type="Gene3D" id="3.60.21.10">
    <property type="match status" value="1"/>
</dbReference>
<keyword evidence="2 4" id="KW-0378">Hydrolase</keyword>
<dbReference type="PATRIC" id="fig|608538.5.peg.719"/>
<dbReference type="InterPro" id="IPR004843">
    <property type="entry name" value="Calcineurin-like_PHP"/>
</dbReference>
<dbReference type="GO" id="GO:0006260">
    <property type="term" value="P:DNA replication"/>
    <property type="evidence" value="ECO:0007669"/>
    <property type="project" value="UniProtKB-KW"/>
</dbReference>
<dbReference type="InterPro" id="IPR004593">
    <property type="entry name" value="SbcD"/>
</dbReference>